<dbReference type="Proteomes" id="UP000291084">
    <property type="component" value="Chromosome 5"/>
</dbReference>
<sequence length="82" mass="9179">MIEFQELNHVDLLSAAFISPRNSNILLSHRVLSVHLHSDLAPIWCFCDENMLPVEVIDNEVSILATSCPTCARSLALARWSC</sequence>
<keyword evidence="2" id="KW-1185">Reference proteome</keyword>
<dbReference type="EMBL" id="AP015038">
    <property type="protein sequence ID" value="BAT88132.1"/>
    <property type="molecule type" value="Genomic_DNA"/>
</dbReference>
<reference evidence="1 2" key="1">
    <citation type="journal article" date="2015" name="Sci. Rep.">
        <title>The power of single molecule real-time sequencing technology in the de novo assembly of a eukaryotic genome.</title>
        <authorList>
            <person name="Sakai H."/>
            <person name="Naito K."/>
            <person name="Ogiso-Tanaka E."/>
            <person name="Takahashi Y."/>
            <person name="Iseki K."/>
            <person name="Muto C."/>
            <person name="Satou K."/>
            <person name="Teruya K."/>
            <person name="Shiroma A."/>
            <person name="Shimoji M."/>
            <person name="Hirano T."/>
            <person name="Itoh T."/>
            <person name="Kaga A."/>
            <person name="Tomooka N."/>
        </authorList>
    </citation>
    <scope>NUCLEOTIDE SEQUENCE [LARGE SCALE GENOMIC DNA]</scope>
    <source>
        <strain evidence="2">cv. Shumari</strain>
    </source>
</reference>
<evidence type="ECO:0000313" key="2">
    <source>
        <dbReference type="Proteomes" id="UP000291084"/>
    </source>
</evidence>
<name>A0A0S3S5M2_PHAAN</name>
<evidence type="ECO:0000313" key="1">
    <source>
        <dbReference type="EMBL" id="BAT88132.1"/>
    </source>
</evidence>
<accession>A0A0S3S5M2</accession>
<protein>
    <submittedName>
        <fullName evidence="1">Uncharacterized protein</fullName>
    </submittedName>
</protein>
<dbReference type="AlphaFoldDB" id="A0A0S3S5M2"/>
<proteinExistence type="predicted"/>
<gene>
    <name evidence="1" type="primary">Vigan.05G157600</name>
    <name evidence="1" type="ORF">VIGAN_05157600</name>
</gene>
<organism evidence="1 2">
    <name type="scientific">Vigna angularis var. angularis</name>
    <dbReference type="NCBI Taxonomy" id="157739"/>
    <lineage>
        <taxon>Eukaryota</taxon>
        <taxon>Viridiplantae</taxon>
        <taxon>Streptophyta</taxon>
        <taxon>Embryophyta</taxon>
        <taxon>Tracheophyta</taxon>
        <taxon>Spermatophyta</taxon>
        <taxon>Magnoliopsida</taxon>
        <taxon>eudicotyledons</taxon>
        <taxon>Gunneridae</taxon>
        <taxon>Pentapetalae</taxon>
        <taxon>rosids</taxon>
        <taxon>fabids</taxon>
        <taxon>Fabales</taxon>
        <taxon>Fabaceae</taxon>
        <taxon>Papilionoideae</taxon>
        <taxon>50 kb inversion clade</taxon>
        <taxon>NPAAA clade</taxon>
        <taxon>indigoferoid/millettioid clade</taxon>
        <taxon>Phaseoleae</taxon>
        <taxon>Vigna</taxon>
    </lineage>
</organism>